<dbReference type="Gene3D" id="2.130.10.10">
    <property type="entry name" value="YVTN repeat-like/Quinoprotein amine dehydrogenase"/>
    <property type="match status" value="1"/>
</dbReference>
<evidence type="ECO:0000256" key="1">
    <source>
        <dbReference type="ARBA" id="ARBA00038279"/>
    </source>
</evidence>
<dbReference type="SUPFAM" id="SSF50978">
    <property type="entry name" value="WD40 repeat-like"/>
    <property type="match status" value="1"/>
</dbReference>
<evidence type="ECO:0000256" key="2">
    <source>
        <dbReference type="ARBA" id="ARBA00041558"/>
    </source>
</evidence>
<accession>A0ABD2Q596</accession>
<keyword evidence="4" id="KW-1185">Reference proteome</keyword>
<name>A0ABD2Q596_9PLAT</name>
<dbReference type="InterPro" id="IPR015943">
    <property type="entry name" value="WD40/YVTN_repeat-like_dom_sf"/>
</dbReference>
<dbReference type="Pfam" id="PF00400">
    <property type="entry name" value="WD40"/>
    <property type="match status" value="2"/>
</dbReference>
<dbReference type="PANTHER" id="PTHR13211">
    <property type="entry name" value="TELOMERASE CAJAL BODY PROTEIN 1"/>
    <property type="match status" value="1"/>
</dbReference>
<dbReference type="InterPro" id="IPR051150">
    <property type="entry name" value="SWT21/TCAB1_mRNA_Telomere"/>
</dbReference>
<dbReference type="EMBL" id="JBJKFK010000912">
    <property type="protein sequence ID" value="KAL3314768.1"/>
    <property type="molecule type" value="Genomic_DNA"/>
</dbReference>
<reference evidence="3 4" key="1">
    <citation type="submission" date="2024-11" db="EMBL/GenBank/DDBJ databases">
        <title>Adaptive evolution of stress response genes in parasites aligns with host niche diversity.</title>
        <authorList>
            <person name="Hahn C."/>
            <person name="Resl P."/>
        </authorList>
    </citation>
    <scope>NUCLEOTIDE SEQUENCE [LARGE SCALE GENOMIC DNA]</scope>
    <source>
        <strain evidence="3">EGGRZ-B1_66</strain>
        <tissue evidence="3">Body</tissue>
    </source>
</reference>
<comment type="similarity">
    <text evidence="1">Belongs to the TCAB1 family.</text>
</comment>
<dbReference type="AlphaFoldDB" id="A0ABD2Q596"/>
<dbReference type="PANTHER" id="PTHR13211:SF0">
    <property type="entry name" value="TELOMERASE CAJAL BODY PROTEIN 1"/>
    <property type="match status" value="1"/>
</dbReference>
<gene>
    <name evidence="3" type="primary">WRAP53</name>
    <name evidence="3" type="ORF">Ciccas_006611</name>
</gene>
<organism evidence="3 4">
    <name type="scientific">Cichlidogyrus casuarinus</name>
    <dbReference type="NCBI Taxonomy" id="1844966"/>
    <lineage>
        <taxon>Eukaryota</taxon>
        <taxon>Metazoa</taxon>
        <taxon>Spiralia</taxon>
        <taxon>Lophotrochozoa</taxon>
        <taxon>Platyhelminthes</taxon>
        <taxon>Monogenea</taxon>
        <taxon>Monopisthocotylea</taxon>
        <taxon>Dactylogyridea</taxon>
        <taxon>Ancyrocephalidae</taxon>
        <taxon>Cichlidogyrus</taxon>
    </lineage>
</organism>
<dbReference type="Proteomes" id="UP001626550">
    <property type="component" value="Unassembled WGS sequence"/>
</dbReference>
<comment type="caution">
    <text evidence="3">The sequence shown here is derived from an EMBL/GenBank/DDBJ whole genome shotgun (WGS) entry which is preliminary data.</text>
</comment>
<proteinExistence type="inferred from homology"/>
<evidence type="ECO:0000313" key="4">
    <source>
        <dbReference type="Proteomes" id="UP001626550"/>
    </source>
</evidence>
<dbReference type="InterPro" id="IPR036322">
    <property type="entry name" value="WD40_repeat_dom_sf"/>
</dbReference>
<dbReference type="InterPro" id="IPR001680">
    <property type="entry name" value="WD40_rpt"/>
</dbReference>
<sequence length="451" mass="50865">MIKYFDCMDETNNPDEEIEPFSEITEANRQDDQESAECSIEWEKSDLNLLSAYQNASSKFWRHVSWSPDGTCFLAYSNNNNLCILNLPNDLYSTENPQLDVTIQCKESDLINDVQWFPSMNSNDPDSCCFLAVARKGQVHLWDAYSGTLRASYIPFNHVGESATVYSCRFSNDRKRIYAGSDRCILVFNLYRPGCESIRLPKVGVKSYLGGKYLALAVPTGPSSPLYAAGSHNGNVAVWSEHESPKNAVASLSTDAPGVSQLEFSPDGTLLAASCRISPRLLVWDLRNVRSPLFTLRRRAENHQPFQFHFYSNSVIITGSQTGAMFAYSLNSQYQEDQEHFDSSYLKPMAKFRVHEDSCPSLSLHPSLPLLLTVSGQRRVNTSRFYNSFKCSSDEETDSENESYPINLQLSEAFQLNADDTTSSWRSLPKSSKLYNLPSESCIKLWSIKQT</sequence>
<evidence type="ECO:0000313" key="3">
    <source>
        <dbReference type="EMBL" id="KAL3314768.1"/>
    </source>
</evidence>
<dbReference type="SMART" id="SM00320">
    <property type="entry name" value="WD40"/>
    <property type="match status" value="6"/>
</dbReference>
<protein>
    <recommendedName>
        <fullName evidence="2">WD repeat-containing protein 79</fullName>
    </recommendedName>
</protein>